<dbReference type="Pfam" id="PF14592">
    <property type="entry name" value="Chondroitinas_B"/>
    <property type="match status" value="1"/>
</dbReference>
<sequence length="773" mass="83699">MNASVFSVPVLVTCSLLFVAGCNTTSPQAGANDAGTDVTNPSIQAAHSDGILVANKKQFFKQAESLKAGDTIVLADGVWEDFEILFKGVGTPEKPITLKAQTNGGVVLSGLSNLRLAGEYLVVEGLVFKDGYSPTGEVVSFKENDNNLAYHSRVTQVVIDGFSNPDKFNSDKWVVMYGKHNRFDHSHLEGKSNAGVTMAVRLNTKDSQQNHHRIDHNYFGPRPILGSNGGETLRIGTSKYSLSDSFTIVENNYFDRCNGEVEIISNKSGKNQFLNNVFFESRGTLTLRHGNGNLVEGNVFFGNGKHHTGGIRIINADQTVRNNYMEGLTGIRFGGGFTVMNGVPNSSINRYHQVNNAKIDNNTLVNLDNINLAAGSDAERSATPINSSFANNLVVNNSGENPFKIFDDVSGISFKNNLASQLPQDELAEGFDVKDIELVRGENGLLQSKQAQQLEVGAPTSLNPTLKENTGVNWYDKAGLPIDFDSGKTVSVSSADELYRAVAEAESGSTILLKAGSYSLNKQMQVKSVVTLKAESPRSVTLYPMRSLMIEIEDGGSLKLDGLNISGKKSPDSAGNVLIRNTKLPTLFNHKLAIHNTHITDLNVNHSSHVFDAGYRSLADNIDITDSVFQNITGDVLRLDKEQDDLGIYNAEYVTIKNSTFSNIEGAIAKIYRGGTDESTFGPHFTLTDSNVSNVGKGKRNKSKSSIFLLGVQQSLISGNTFVDSKLVTIDHTVGEPQTQILNNTFDSTPLPEVTETFTKGASTATVKGNQSK</sequence>
<dbReference type="GO" id="GO:0016829">
    <property type="term" value="F:lyase activity"/>
    <property type="evidence" value="ECO:0007669"/>
    <property type="project" value="UniProtKB-KW"/>
</dbReference>
<evidence type="ECO:0000256" key="1">
    <source>
        <dbReference type="SAM" id="SignalP"/>
    </source>
</evidence>
<dbReference type="EMBL" id="JAUOQI010000010">
    <property type="protein sequence ID" value="MDO6578554.1"/>
    <property type="molecule type" value="Genomic_DNA"/>
</dbReference>
<organism evidence="2 3">
    <name type="scientific">Alteromonas stellipolaris</name>
    <dbReference type="NCBI Taxonomy" id="233316"/>
    <lineage>
        <taxon>Bacteria</taxon>
        <taxon>Pseudomonadati</taxon>
        <taxon>Pseudomonadota</taxon>
        <taxon>Gammaproteobacteria</taxon>
        <taxon>Alteromonadales</taxon>
        <taxon>Alteromonadaceae</taxon>
        <taxon>Alteromonas/Salinimonas group</taxon>
        <taxon>Alteromonas</taxon>
    </lineage>
</organism>
<name>A0AAW7Z1G2_9ALTE</name>
<protein>
    <submittedName>
        <fullName evidence="2">Polysaccharide lyase 6 family protein</fullName>
    </submittedName>
</protein>
<dbReference type="InterPro" id="IPR039513">
    <property type="entry name" value="PL-6"/>
</dbReference>
<accession>A0AAW7Z1G2</accession>
<dbReference type="AlphaFoldDB" id="A0AAW7Z1G2"/>
<dbReference type="Proteomes" id="UP001170717">
    <property type="component" value="Unassembled WGS sequence"/>
</dbReference>
<feature type="chain" id="PRO_5043958954" evidence="1">
    <location>
        <begin position="32"/>
        <end position="773"/>
    </location>
</feature>
<dbReference type="InterPro" id="IPR006626">
    <property type="entry name" value="PbH1"/>
</dbReference>
<reference evidence="2" key="1">
    <citation type="submission" date="2023-07" db="EMBL/GenBank/DDBJ databases">
        <title>Genome content predicts the carbon catabolic preferences of heterotrophic bacteria.</title>
        <authorList>
            <person name="Gralka M."/>
        </authorList>
    </citation>
    <scope>NUCLEOTIDE SEQUENCE</scope>
    <source>
        <strain evidence="2">F2M12</strain>
    </source>
</reference>
<dbReference type="InterPro" id="IPR011050">
    <property type="entry name" value="Pectin_lyase_fold/virulence"/>
</dbReference>
<keyword evidence="2" id="KW-0456">Lyase</keyword>
<feature type="signal peptide" evidence="1">
    <location>
        <begin position="1"/>
        <end position="31"/>
    </location>
</feature>
<dbReference type="CDD" id="cd14251">
    <property type="entry name" value="PL-6"/>
    <property type="match status" value="1"/>
</dbReference>
<evidence type="ECO:0000313" key="2">
    <source>
        <dbReference type="EMBL" id="MDO6578554.1"/>
    </source>
</evidence>
<dbReference type="RefSeq" id="WP_303464094.1">
    <property type="nucleotide sequence ID" value="NZ_JAUOPZ010000006.1"/>
</dbReference>
<dbReference type="SMART" id="SM00710">
    <property type="entry name" value="PbH1"/>
    <property type="match status" value="7"/>
</dbReference>
<dbReference type="SUPFAM" id="SSF51126">
    <property type="entry name" value="Pectin lyase-like"/>
    <property type="match status" value="2"/>
</dbReference>
<dbReference type="Gene3D" id="2.160.20.10">
    <property type="entry name" value="Single-stranded right-handed beta-helix, Pectin lyase-like"/>
    <property type="match status" value="2"/>
</dbReference>
<gene>
    <name evidence="2" type="ORF">Q4527_14215</name>
</gene>
<evidence type="ECO:0000313" key="3">
    <source>
        <dbReference type="Proteomes" id="UP001170717"/>
    </source>
</evidence>
<keyword evidence="1" id="KW-0732">Signal</keyword>
<comment type="caution">
    <text evidence="2">The sequence shown here is derived from an EMBL/GenBank/DDBJ whole genome shotgun (WGS) entry which is preliminary data.</text>
</comment>
<dbReference type="InterPro" id="IPR012334">
    <property type="entry name" value="Pectin_lyas_fold"/>
</dbReference>
<proteinExistence type="predicted"/>